<dbReference type="InterPro" id="IPR002711">
    <property type="entry name" value="HNH"/>
</dbReference>
<protein>
    <recommendedName>
        <fullName evidence="1">HNH nuclease domain-containing protein</fullName>
    </recommendedName>
</protein>
<reference evidence="2" key="1">
    <citation type="journal article" date="2014" name="Int. J. Syst. Evol. Microbiol.">
        <title>Complete genome sequence of Corynebacterium casei LMG S-19264T (=DSM 44701T), isolated from a smear-ripened cheese.</title>
        <authorList>
            <consortium name="US DOE Joint Genome Institute (JGI-PGF)"/>
            <person name="Walter F."/>
            <person name="Albersmeier A."/>
            <person name="Kalinowski J."/>
            <person name="Ruckert C."/>
        </authorList>
    </citation>
    <scope>NUCLEOTIDE SEQUENCE</scope>
    <source>
        <strain evidence="2">CGMCC 1.15958</strain>
    </source>
</reference>
<dbReference type="InterPro" id="IPR052892">
    <property type="entry name" value="NA-targeting_endonuclease"/>
</dbReference>
<proteinExistence type="predicted"/>
<dbReference type="AlphaFoldDB" id="A0A917DSY4"/>
<evidence type="ECO:0000313" key="2">
    <source>
        <dbReference type="EMBL" id="GGD63729.1"/>
    </source>
</evidence>
<organism evidence="2 3">
    <name type="scientific">Emticicia aquatilis</name>
    <dbReference type="NCBI Taxonomy" id="1537369"/>
    <lineage>
        <taxon>Bacteria</taxon>
        <taxon>Pseudomonadati</taxon>
        <taxon>Bacteroidota</taxon>
        <taxon>Cytophagia</taxon>
        <taxon>Cytophagales</taxon>
        <taxon>Leadbetterellaceae</taxon>
        <taxon>Emticicia</taxon>
    </lineage>
</organism>
<dbReference type="GO" id="GO:0003676">
    <property type="term" value="F:nucleic acid binding"/>
    <property type="evidence" value="ECO:0007669"/>
    <property type="project" value="InterPro"/>
</dbReference>
<accession>A0A917DSY4</accession>
<dbReference type="PANTHER" id="PTHR33877:SF1">
    <property type="entry name" value="TYPE IV METHYL-DIRECTED RESTRICTION ENZYME ECOKMCRA"/>
    <property type="match status" value="1"/>
</dbReference>
<dbReference type="SMART" id="SM00507">
    <property type="entry name" value="HNHc"/>
    <property type="match status" value="1"/>
</dbReference>
<comment type="caution">
    <text evidence="2">The sequence shown here is derived from an EMBL/GenBank/DDBJ whole genome shotgun (WGS) entry which is preliminary data.</text>
</comment>
<evidence type="ECO:0000313" key="3">
    <source>
        <dbReference type="Proteomes" id="UP000609064"/>
    </source>
</evidence>
<name>A0A917DSY4_9BACT</name>
<dbReference type="EMBL" id="BMKK01000005">
    <property type="protein sequence ID" value="GGD63729.1"/>
    <property type="molecule type" value="Genomic_DNA"/>
</dbReference>
<keyword evidence="3" id="KW-1185">Reference proteome</keyword>
<dbReference type="PANTHER" id="PTHR33877">
    <property type="entry name" value="SLL1193 PROTEIN"/>
    <property type="match status" value="1"/>
</dbReference>
<dbReference type="GO" id="GO:0008270">
    <property type="term" value="F:zinc ion binding"/>
    <property type="evidence" value="ECO:0007669"/>
    <property type="project" value="InterPro"/>
</dbReference>
<gene>
    <name evidence="2" type="ORF">GCM10011514_29670</name>
</gene>
<reference evidence="2" key="2">
    <citation type="submission" date="2020-09" db="EMBL/GenBank/DDBJ databases">
        <authorList>
            <person name="Sun Q."/>
            <person name="Zhou Y."/>
        </authorList>
    </citation>
    <scope>NUCLEOTIDE SEQUENCE</scope>
    <source>
        <strain evidence="2">CGMCC 1.15958</strain>
    </source>
</reference>
<dbReference type="InterPro" id="IPR003615">
    <property type="entry name" value="HNH_nuc"/>
</dbReference>
<dbReference type="Gene3D" id="1.10.30.50">
    <property type="match status" value="1"/>
</dbReference>
<dbReference type="CDD" id="cd00085">
    <property type="entry name" value="HNHc"/>
    <property type="match status" value="1"/>
</dbReference>
<dbReference type="Pfam" id="PF01844">
    <property type="entry name" value="HNH"/>
    <property type="match status" value="1"/>
</dbReference>
<sequence>MSRYISDILRDFVANRASYKCEYCRVDAQNSFFAFHIDHIISVKHGGKTSPENLAYSCQICNLNKGSDIATFLGNTDNLVRFFNPRTDIWNEHFSIDEIGLLEAITDIGAATIKILDLNHPESIIERQEMIRLGLFF</sequence>
<dbReference type="Proteomes" id="UP000609064">
    <property type="component" value="Unassembled WGS sequence"/>
</dbReference>
<dbReference type="GO" id="GO:0004519">
    <property type="term" value="F:endonuclease activity"/>
    <property type="evidence" value="ECO:0007669"/>
    <property type="project" value="InterPro"/>
</dbReference>
<feature type="domain" description="HNH nuclease" evidence="1">
    <location>
        <begin position="8"/>
        <end position="63"/>
    </location>
</feature>
<dbReference type="RefSeq" id="WP_188766887.1">
    <property type="nucleotide sequence ID" value="NZ_BMKK01000005.1"/>
</dbReference>
<evidence type="ECO:0000259" key="1">
    <source>
        <dbReference type="SMART" id="SM00507"/>
    </source>
</evidence>